<protein>
    <submittedName>
        <fullName evidence="2">GNAT family N-acetyltransferase</fullName>
        <ecNumber evidence="2">2.3.1.-</ecNumber>
    </submittedName>
</protein>
<dbReference type="SUPFAM" id="SSF55729">
    <property type="entry name" value="Acyl-CoA N-acyltransferases (Nat)"/>
    <property type="match status" value="1"/>
</dbReference>
<dbReference type="InterPro" id="IPR052523">
    <property type="entry name" value="Trichothecene_AcTrans"/>
</dbReference>
<evidence type="ECO:0000259" key="1">
    <source>
        <dbReference type="PROSITE" id="PS51186"/>
    </source>
</evidence>
<dbReference type="Proteomes" id="UP001597018">
    <property type="component" value="Unassembled WGS sequence"/>
</dbReference>
<dbReference type="GO" id="GO:0016746">
    <property type="term" value="F:acyltransferase activity"/>
    <property type="evidence" value="ECO:0007669"/>
    <property type="project" value="UniProtKB-KW"/>
</dbReference>
<dbReference type="InterPro" id="IPR016181">
    <property type="entry name" value="Acyl_CoA_acyltransferase"/>
</dbReference>
<accession>A0ABW3FNF9</accession>
<dbReference type="RefSeq" id="WP_263252861.1">
    <property type="nucleotide sequence ID" value="NZ_BAABLT010000001.1"/>
</dbReference>
<dbReference type="PANTHER" id="PTHR42791:SF1">
    <property type="entry name" value="N-ACETYLTRANSFERASE DOMAIN-CONTAINING PROTEIN"/>
    <property type="match status" value="1"/>
</dbReference>
<keyword evidence="3" id="KW-1185">Reference proteome</keyword>
<keyword evidence="2" id="KW-0808">Transferase</keyword>
<dbReference type="PROSITE" id="PS51186">
    <property type="entry name" value="GNAT"/>
    <property type="match status" value="1"/>
</dbReference>
<evidence type="ECO:0000313" key="3">
    <source>
        <dbReference type="Proteomes" id="UP001597018"/>
    </source>
</evidence>
<evidence type="ECO:0000313" key="2">
    <source>
        <dbReference type="EMBL" id="MFD0919378.1"/>
    </source>
</evidence>
<dbReference type="EC" id="2.3.1.-" evidence="2"/>
<gene>
    <name evidence="2" type="ORF">ACFQ16_06465</name>
</gene>
<name>A0ABW3FNF9_9PSEU</name>
<dbReference type="Gene3D" id="3.40.630.30">
    <property type="match status" value="1"/>
</dbReference>
<comment type="caution">
    <text evidence="2">The sequence shown here is derived from an EMBL/GenBank/DDBJ whole genome shotgun (WGS) entry which is preliminary data.</text>
</comment>
<organism evidence="2 3">
    <name type="scientific">Saccharopolyspora rosea</name>
    <dbReference type="NCBI Taxonomy" id="524884"/>
    <lineage>
        <taxon>Bacteria</taxon>
        <taxon>Bacillati</taxon>
        <taxon>Actinomycetota</taxon>
        <taxon>Actinomycetes</taxon>
        <taxon>Pseudonocardiales</taxon>
        <taxon>Pseudonocardiaceae</taxon>
        <taxon>Saccharopolyspora</taxon>
    </lineage>
</organism>
<sequence>MTAARITRARSADADEVATLIASAFTELDVSRWLIPDADQRERVLAANFRILVEHALRHGEVHFAADRSGVAVWVHHGRSGPPEPPDYDRRLAEACGEHTHRFRLLDEAFETHHPHGAPHHHLAFLAVRPGMRDSGTGSLLLRHHHEHLDRTGLPAYLEASSERSRTLYERHGYRCLSAPFHLPENGPPLWPMWRDPTTPEP</sequence>
<proteinExistence type="predicted"/>
<feature type="domain" description="N-acetyltransferase" evidence="1">
    <location>
        <begin position="4"/>
        <end position="198"/>
    </location>
</feature>
<dbReference type="PANTHER" id="PTHR42791">
    <property type="entry name" value="GNAT FAMILY ACETYLTRANSFERASE"/>
    <property type="match status" value="1"/>
</dbReference>
<reference evidence="3" key="1">
    <citation type="journal article" date="2019" name="Int. J. Syst. Evol. Microbiol.">
        <title>The Global Catalogue of Microorganisms (GCM) 10K type strain sequencing project: providing services to taxonomists for standard genome sequencing and annotation.</title>
        <authorList>
            <consortium name="The Broad Institute Genomics Platform"/>
            <consortium name="The Broad Institute Genome Sequencing Center for Infectious Disease"/>
            <person name="Wu L."/>
            <person name="Ma J."/>
        </authorList>
    </citation>
    <scope>NUCLEOTIDE SEQUENCE [LARGE SCALE GENOMIC DNA]</scope>
    <source>
        <strain evidence="3">CCUG 56401</strain>
    </source>
</reference>
<dbReference type="Pfam" id="PF13508">
    <property type="entry name" value="Acetyltransf_7"/>
    <property type="match status" value="1"/>
</dbReference>
<dbReference type="EMBL" id="JBHTIW010000003">
    <property type="protein sequence ID" value="MFD0919378.1"/>
    <property type="molecule type" value="Genomic_DNA"/>
</dbReference>
<keyword evidence="2" id="KW-0012">Acyltransferase</keyword>
<dbReference type="InterPro" id="IPR000182">
    <property type="entry name" value="GNAT_dom"/>
</dbReference>